<dbReference type="PANTHER" id="PTHR34722">
    <property type="entry name" value="HOMOLOG OF ODR-2 (TWO)-RELATED"/>
    <property type="match status" value="1"/>
</dbReference>
<dbReference type="Pfam" id="PF06579">
    <property type="entry name" value="Ly-6_related"/>
    <property type="match status" value="1"/>
</dbReference>
<proteinExistence type="predicted"/>
<name>A0AA36GB68_9BILA</name>
<dbReference type="GO" id="GO:0042048">
    <property type="term" value="P:olfactory behavior"/>
    <property type="evidence" value="ECO:0007669"/>
    <property type="project" value="TreeGrafter"/>
</dbReference>
<dbReference type="GO" id="GO:1990834">
    <property type="term" value="P:response to odorant"/>
    <property type="evidence" value="ECO:0007669"/>
    <property type="project" value="TreeGrafter"/>
</dbReference>
<dbReference type="PANTHER" id="PTHR34722:SF8">
    <property type="entry name" value="HOMOLOG OF ODR-2 (TWO)"/>
    <property type="match status" value="1"/>
</dbReference>
<organism evidence="1 2">
    <name type="scientific">Mesorhabditis spiculigera</name>
    <dbReference type="NCBI Taxonomy" id="96644"/>
    <lineage>
        <taxon>Eukaryota</taxon>
        <taxon>Metazoa</taxon>
        <taxon>Ecdysozoa</taxon>
        <taxon>Nematoda</taxon>
        <taxon>Chromadorea</taxon>
        <taxon>Rhabditida</taxon>
        <taxon>Rhabditina</taxon>
        <taxon>Rhabditomorpha</taxon>
        <taxon>Rhabditoidea</taxon>
        <taxon>Rhabditidae</taxon>
        <taxon>Mesorhabditinae</taxon>
        <taxon>Mesorhabditis</taxon>
    </lineage>
</organism>
<evidence type="ECO:0000313" key="2">
    <source>
        <dbReference type="Proteomes" id="UP001177023"/>
    </source>
</evidence>
<feature type="non-terminal residue" evidence="1">
    <location>
        <position position="144"/>
    </location>
</feature>
<keyword evidence="2" id="KW-1185">Reference proteome</keyword>
<dbReference type="GO" id="GO:0043025">
    <property type="term" value="C:neuronal cell body"/>
    <property type="evidence" value="ECO:0007669"/>
    <property type="project" value="TreeGrafter"/>
</dbReference>
<evidence type="ECO:0000313" key="1">
    <source>
        <dbReference type="EMBL" id="CAJ0587149.1"/>
    </source>
</evidence>
<accession>A0AA36GB68</accession>
<dbReference type="Proteomes" id="UP001177023">
    <property type="component" value="Unassembled WGS sequence"/>
</dbReference>
<dbReference type="AlphaFoldDB" id="A0AA36GB68"/>
<protein>
    <submittedName>
        <fullName evidence="1">Uncharacterized protein</fullName>
    </submittedName>
</protein>
<comment type="caution">
    <text evidence="1">The sequence shown here is derived from an EMBL/GenBank/DDBJ whole genome shotgun (WGS) entry which is preliminary data.</text>
</comment>
<dbReference type="InterPro" id="IPR010558">
    <property type="entry name" value="Ly-6-related"/>
</dbReference>
<reference evidence="1" key="1">
    <citation type="submission" date="2023-06" db="EMBL/GenBank/DDBJ databases">
        <authorList>
            <person name="Delattre M."/>
        </authorList>
    </citation>
    <scope>NUCLEOTIDE SEQUENCE</scope>
    <source>
        <strain evidence="1">AF72</strain>
    </source>
</reference>
<sequence length="144" mass="16600">MSETYKPFYYGGLDRHFTEPKNFTDFCDDPRPDVPIDVVACRTICLTVYQELVILGQRTGRRLTMRGCATTLARKGIYNHTLALFDRFDVCRDMNAADLFRHEVRGDSQRVRVCSCLGDRCNHTSSPLLNVPLLIFIFLFSLLR</sequence>
<gene>
    <name evidence="1" type="ORF">MSPICULIGERA_LOCUS25126</name>
</gene>
<dbReference type="EMBL" id="CATQJA010002709">
    <property type="protein sequence ID" value="CAJ0587149.1"/>
    <property type="molecule type" value="Genomic_DNA"/>
</dbReference>
<dbReference type="GO" id="GO:0030424">
    <property type="term" value="C:axon"/>
    <property type="evidence" value="ECO:0007669"/>
    <property type="project" value="TreeGrafter"/>
</dbReference>